<dbReference type="GO" id="GO:0009298">
    <property type="term" value="P:GDP-mannose biosynthetic process"/>
    <property type="evidence" value="ECO:0007669"/>
    <property type="project" value="TreeGrafter"/>
</dbReference>
<dbReference type="AlphaFoldDB" id="A0A4R7F5D6"/>
<protein>
    <recommendedName>
        <fullName evidence="2">mannose-1-phosphate guanylyltransferase</fullName>
        <ecNumber evidence="2">2.7.7.13</ecNumber>
    </recommendedName>
</protein>
<dbReference type="EMBL" id="SOAG01000002">
    <property type="protein sequence ID" value="TDS65353.1"/>
    <property type="molecule type" value="Genomic_DNA"/>
</dbReference>
<feature type="domain" description="Nucleotidyl transferase" evidence="8">
    <location>
        <begin position="7"/>
        <end position="284"/>
    </location>
</feature>
<dbReference type="GO" id="GO:0004475">
    <property type="term" value="F:mannose-1-phosphate guanylyltransferase (GTP) activity"/>
    <property type="evidence" value="ECO:0007669"/>
    <property type="project" value="UniProtKB-EC"/>
</dbReference>
<dbReference type="InterPro" id="IPR005835">
    <property type="entry name" value="NTP_transferase_dom"/>
</dbReference>
<comment type="similarity">
    <text evidence="1">Belongs to the mannose-6-phosphate isomerase type 2 family.</text>
</comment>
<dbReference type="SUPFAM" id="SSF159283">
    <property type="entry name" value="Guanosine diphospho-D-mannose pyrophosphorylase/mannose-6-phosphate isomerase linker domain"/>
    <property type="match status" value="1"/>
</dbReference>
<proteinExistence type="inferred from homology"/>
<dbReference type="SUPFAM" id="SSF53448">
    <property type="entry name" value="Nucleotide-diphospho-sugar transferases"/>
    <property type="match status" value="1"/>
</dbReference>
<dbReference type="PANTHER" id="PTHR46390">
    <property type="entry name" value="MANNOSE-1-PHOSPHATE GUANYLYLTRANSFERASE"/>
    <property type="match status" value="1"/>
</dbReference>
<comment type="catalytic activity">
    <reaction evidence="7">
        <text>alpha-D-mannose 1-phosphate + GTP + H(+) = GDP-alpha-D-mannose + diphosphate</text>
        <dbReference type="Rhea" id="RHEA:15229"/>
        <dbReference type="ChEBI" id="CHEBI:15378"/>
        <dbReference type="ChEBI" id="CHEBI:33019"/>
        <dbReference type="ChEBI" id="CHEBI:37565"/>
        <dbReference type="ChEBI" id="CHEBI:57527"/>
        <dbReference type="ChEBI" id="CHEBI:58409"/>
        <dbReference type="EC" id="2.7.7.13"/>
    </reaction>
</comment>
<keyword evidence="4 9" id="KW-0548">Nucleotidyltransferase</keyword>
<evidence type="ECO:0000256" key="5">
    <source>
        <dbReference type="ARBA" id="ARBA00022741"/>
    </source>
</evidence>
<dbReference type="PANTHER" id="PTHR46390:SF1">
    <property type="entry name" value="MANNOSE-1-PHOSPHATE GUANYLYLTRANSFERASE"/>
    <property type="match status" value="1"/>
</dbReference>
<evidence type="ECO:0000259" key="8">
    <source>
        <dbReference type="Pfam" id="PF00483"/>
    </source>
</evidence>
<dbReference type="Gene3D" id="3.90.550.10">
    <property type="entry name" value="Spore Coat Polysaccharide Biosynthesis Protein SpsA, Chain A"/>
    <property type="match status" value="1"/>
</dbReference>
<evidence type="ECO:0000256" key="3">
    <source>
        <dbReference type="ARBA" id="ARBA00022679"/>
    </source>
</evidence>
<organism evidence="9 10">
    <name type="scientific">Myroides indicus</name>
    <dbReference type="NCBI Taxonomy" id="1323422"/>
    <lineage>
        <taxon>Bacteria</taxon>
        <taxon>Pseudomonadati</taxon>
        <taxon>Bacteroidota</taxon>
        <taxon>Flavobacteriia</taxon>
        <taxon>Flavobacteriales</taxon>
        <taxon>Flavobacteriaceae</taxon>
        <taxon>Myroides</taxon>
    </lineage>
</organism>
<dbReference type="Pfam" id="PF00483">
    <property type="entry name" value="NTP_transferase"/>
    <property type="match status" value="1"/>
</dbReference>
<keyword evidence="10" id="KW-1185">Reference proteome</keyword>
<dbReference type="CDD" id="cd02509">
    <property type="entry name" value="GDP-M1P_Guanylyltransferase"/>
    <property type="match status" value="1"/>
</dbReference>
<accession>A0A4R7F5D6</accession>
<comment type="caution">
    <text evidence="9">The sequence shown here is derived from an EMBL/GenBank/DDBJ whole genome shotgun (WGS) entry which is preliminary data.</text>
</comment>
<evidence type="ECO:0000313" key="9">
    <source>
        <dbReference type="EMBL" id="TDS65353.1"/>
    </source>
</evidence>
<keyword evidence="3 9" id="KW-0808">Transferase</keyword>
<evidence type="ECO:0000256" key="6">
    <source>
        <dbReference type="ARBA" id="ARBA00023134"/>
    </source>
</evidence>
<name>A0A4R7F5D6_9FLAO</name>
<dbReference type="OrthoDB" id="9806359at2"/>
<dbReference type="EC" id="2.7.7.13" evidence="2"/>
<evidence type="ECO:0000256" key="2">
    <source>
        <dbReference type="ARBA" id="ARBA00012387"/>
    </source>
</evidence>
<evidence type="ECO:0000256" key="1">
    <source>
        <dbReference type="ARBA" id="ARBA00006115"/>
    </source>
</evidence>
<keyword evidence="5" id="KW-0547">Nucleotide-binding</keyword>
<gene>
    <name evidence="9" type="ORF">C8P70_102141</name>
</gene>
<sequence>MNSNYYAVVMAGGVGSRFWPVSTPEFPKQFHDMLGSGETLIQKTFKRLSQLIPKENILILTHQNYKEIVVEQLPSVDEKNIILEPAMRNTAPCILYAALKIKKMNPDAVMVVAPSDHWIEDELQFVANLLRTFDVCEHDSILMTLGILPTFPNTGYGYIEFNKLDSRPIKKVVQFREKPDYVTARKFILSRHFLWNSGIFVWSVNTILDAFSQFQPEMMELFERGYSVLNTEKETSFIEANYHKAENISIDYAVMEKAGNVYVLPATFDWNDLGTWGALYEKLPKDNLDNAVVNAKVFLENATNNIIRTDDCNKTVVVDGLNDYIIVDREDVLLIYPKRKEQDIKKISKSVEDMILKTKKLPD</sequence>
<dbReference type="InterPro" id="IPR049577">
    <property type="entry name" value="GMPP_N"/>
</dbReference>
<dbReference type="Proteomes" id="UP000295215">
    <property type="component" value="Unassembled WGS sequence"/>
</dbReference>
<dbReference type="FunFam" id="3.90.550.10:FF:000046">
    <property type="entry name" value="Mannose-1-phosphate guanylyltransferase (GDP)"/>
    <property type="match status" value="1"/>
</dbReference>
<evidence type="ECO:0000256" key="7">
    <source>
        <dbReference type="ARBA" id="ARBA00047343"/>
    </source>
</evidence>
<dbReference type="InterPro" id="IPR051161">
    <property type="entry name" value="Mannose-6P_isomerase_type2"/>
</dbReference>
<dbReference type="GO" id="GO:0005525">
    <property type="term" value="F:GTP binding"/>
    <property type="evidence" value="ECO:0007669"/>
    <property type="project" value="UniProtKB-KW"/>
</dbReference>
<evidence type="ECO:0000313" key="10">
    <source>
        <dbReference type="Proteomes" id="UP000295215"/>
    </source>
</evidence>
<dbReference type="RefSeq" id="WP_133711578.1">
    <property type="nucleotide sequence ID" value="NZ_SOAG01000002.1"/>
</dbReference>
<evidence type="ECO:0000256" key="4">
    <source>
        <dbReference type="ARBA" id="ARBA00022695"/>
    </source>
</evidence>
<keyword evidence="6" id="KW-0342">GTP-binding</keyword>
<reference evidence="9 10" key="1">
    <citation type="submission" date="2019-03" db="EMBL/GenBank/DDBJ databases">
        <title>Genomic Encyclopedia of Archaeal and Bacterial Type Strains, Phase II (KMG-II): from individual species to whole genera.</title>
        <authorList>
            <person name="Goeker M."/>
        </authorList>
    </citation>
    <scope>NUCLEOTIDE SEQUENCE [LARGE SCALE GENOMIC DNA]</scope>
    <source>
        <strain evidence="9 10">DSM 28213</strain>
    </source>
</reference>
<dbReference type="InterPro" id="IPR029044">
    <property type="entry name" value="Nucleotide-diphossugar_trans"/>
</dbReference>